<dbReference type="InterPro" id="IPR028154">
    <property type="entry name" value="AMP-dep_Lig_C"/>
</dbReference>
<evidence type="ECO:0000256" key="2">
    <source>
        <dbReference type="ARBA" id="ARBA00011245"/>
    </source>
</evidence>
<dbReference type="InterPro" id="IPR042099">
    <property type="entry name" value="ANL_N_sf"/>
</dbReference>
<evidence type="ECO:0000256" key="3">
    <source>
        <dbReference type="ARBA" id="ARBA00022598"/>
    </source>
</evidence>
<dbReference type="CDD" id="cd05913">
    <property type="entry name" value="PaaK"/>
    <property type="match status" value="1"/>
</dbReference>
<dbReference type="InterPro" id="IPR045851">
    <property type="entry name" value="AMP-bd_C_sf"/>
</dbReference>
<evidence type="ECO:0008006" key="8">
    <source>
        <dbReference type="Google" id="ProtNLM"/>
    </source>
</evidence>
<keyword evidence="4" id="KW-0547">Nucleotide-binding</keyword>
<organism evidence="7">
    <name type="scientific">marine metagenome</name>
    <dbReference type="NCBI Taxonomy" id="408172"/>
    <lineage>
        <taxon>unclassified sequences</taxon>
        <taxon>metagenomes</taxon>
        <taxon>ecological metagenomes</taxon>
    </lineage>
</organism>
<evidence type="ECO:0000259" key="5">
    <source>
        <dbReference type="Pfam" id="PF00501"/>
    </source>
</evidence>
<dbReference type="Pfam" id="PF14535">
    <property type="entry name" value="AMP-binding_C_2"/>
    <property type="match status" value="1"/>
</dbReference>
<dbReference type="FunFam" id="3.40.50.12780:FF:000016">
    <property type="entry name" value="Phenylacetate-coenzyme A ligase"/>
    <property type="match status" value="1"/>
</dbReference>
<feature type="domain" description="AMP-dependent ligase C-terminal" evidence="6">
    <location>
        <begin position="375"/>
        <end position="467"/>
    </location>
</feature>
<dbReference type="GO" id="GO:0047475">
    <property type="term" value="F:phenylacetate-CoA ligase activity"/>
    <property type="evidence" value="ECO:0007669"/>
    <property type="project" value="InterPro"/>
</dbReference>
<gene>
    <name evidence="7" type="ORF">METZ01_LOCUS34086</name>
</gene>
<dbReference type="PIRSF" id="PIRSF006444">
    <property type="entry name" value="PaaK"/>
    <property type="match status" value="1"/>
</dbReference>
<proteinExistence type="predicted"/>
<protein>
    <recommendedName>
        <fullName evidence="8">Phenylacetate--CoA ligase</fullName>
    </recommendedName>
</protein>
<evidence type="ECO:0000256" key="1">
    <source>
        <dbReference type="ARBA" id="ARBA00005211"/>
    </source>
</evidence>
<comment type="pathway">
    <text evidence="1">Aromatic compound metabolism.</text>
</comment>
<dbReference type="InterPro" id="IPR000873">
    <property type="entry name" value="AMP-dep_synth/lig_dom"/>
</dbReference>
<dbReference type="Gene3D" id="3.30.300.30">
    <property type="match status" value="1"/>
</dbReference>
<keyword evidence="3" id="KW-0436">Ligase</keyword>
<dbReference type="InterPro" id="IPR051414">
    <property type="entry name" value="Adenylate-forming_Reductase"/>
</dbReference>
<dbReference type="GO" id="GO:0000166">
    <property type="term" value="F:nucleotide binding"/>
    <property type="evidence" value="ECO:0007669"/>
    <property type="project" value="UniProtKB-KW"/>
</dbReference>
<dbReference type="PANTHER" id="PTHR43439:SF1">
    <property type="entry name" value="PHENYLACETATE-COENZYME A LIGASE"/>
    <property type="match status" value="1"/>
</dbReference>
<dbReference type="AlphaFoldDB" id="A0A381QPG0"/>
<comment type="subunit">
    <text evidence="2">Monomer.</text>
</comment>
<evidence type="ECO:0000313" key="7">
    <source>
        <dbReference type="EMBL" id="SUZ81232.1"/>
    </source>
</evidence>
<feature type="non-terminal residue" evidence="7">
    <location>
        <position position="1"/>
    </location>
</feature>
<sequence length="469" mass="50620">VGQLYAPVPDGSIGVSRPVCPVYALTDILHPPIQVPAFGGAMQPNILDPVETFSREKMEQLQVARLRDCLGSIKQRVPFYREQLAGIEPGSIQSLADLARLPFTNKQDLRDNYPFGLFAAPMSDVVRIHASSGTTGKPTVVGYTANDIETWARLAARALSLAGVTRDDIVQNAYGYGLFTGGLGLHYGVEKLGAAVVPVSSGNTARQVMLLQDFGTTVLCATPSYALVLAEGAVEAGYDLPAGPLRVGIFGAEPWSEQMRTEIESRLGISALDIYGLSEVMGPAVAMECAHKTGMHIAEDHFIPEIFDPETSEQLPLGQQGELVFTCVTKEALPLVRYRTRDLARLLPGDCPCGRTTVRMEKVLGRNDDMLIIRGVNVFPSQIETVLLAIGQVEPHYQLVVGRGDDHLDGLEVLVESASEPSRHMELRGRLGTDLRNALGIGCSVTILGPGEIARSEGKAVRVIDNRQI</sequence>
<accession>A0A381QPG0</accession>
<evidence type="ECO:0000256" key="4">
    <source>
        <dbReference type="ARBA" id="ARBA00022741"/>
    </source>
</evidence>
<dbReference type="GO" id="GO:0010124">
    <property type="term" value="P:phenylacetate catabolic process"/>
    <property type="evidence" value="ECO:0007669"/>
    <property type="project" value="InterPro"/>
</dbReference>
<dbReference type="Pfam" id="PF00501">
    <property type="entry name" value="AMP-binding"/>
    <property type="match status" value="1"/>
</dbReference>
<dbReference type="Gene3D" id="3.40.50.12780">
    <property type="entry name" value="N-terminal domain of ligase-like"/>
    <property type="match status" value="1"/>
</dbReference>
<name>A0A381QPG0_9ZZZZ</name>
<dbReference type="SUPFAM" id="SSF56801">
    <property type="entry name" value="Acetyl-CoA synthetase-like"/>
    <property type="match status" value="1"/>
</dbReference>
<dbReference type="PANTHER" id="PTHR43439">
    <property type="entry name" value="PHENYLACETATE-COENZYME A LIGASE"/>
    <property type="match status" value="1"/>
</dbReference>
<dbReference type="EMBL" id="UINC01001460">
    <property type="protein sequence ID" value="SUZ81232.1"/>
    <property type="molecule type" value="Genomic_DNA"/>
</dbReference>
<reference evidence="7" key="1">
    <citation type="submission" date="2018-05" db="EMBL/GenBank/DDBJ databases">
        <authorList>
            <person name="Lanie J.A."/>
            <person name="Ng W.-L."/>
            <person name="Kazmierczak K.M."/>
            <person name="Andrzejewski T.M."/>
            <person name="Davidsen T.M."/>
            <person name="Wayne K.J."/>
            <person name="Tettelin H."/>
            <person name="Glass J.I."/>
            <person name="Rusch D."/>
            <person name="Podicherti R."/>
            <person name="Tsui H.-C.T."/>
            <person name="Winkler M.E."/>
        </authorList>
    </citation>
    <scope>NUCLEOTIDE SEQUENCE</scope>
</reference>
<evidence type="ECO:0000259" key="6">
    <source>
        <dbReference type="Pfam" id="PF14535"/>
    </source>
</evidence>
<dbReference type="InterPro" id="IPR011880">
    <property type="entry name" value="PA_CoA_ligase"/>
</dbReference>
<feature type="domain" description="AMP-dependent synthetase/ligase" evidence="5">
    <location>
        <begin position="121"/>
        <end position="325"/>
    </location>
</feature>